<feature type="region of interest" description="Disordered" evidence="1">
    <location>
        <begin position="1"/>
        <end position="25"/>
    </location>
</feature>
<dbReference type="Proteomes" id="UP001583172">
    <property type="component" value="Unassembled WGS sequence"/>
</dbReference>
<accession>A0ABR3V4N0</accession>
<evidence type="ECO:0000313" key="2">
    <source>
        <dbReference type="EMBL" id="KAL1836705.1"/>
    </source>
</evidence>
<keyword evidence="3" id="KW-1185">Reference proteome</keyword>
<name>A0ABR3V4N0_HUMIN</name>
<feature type="compositionally biased region" description="Basic and acidic residues" evidence="1">
    <location>
        <begin position="1"/>
        <end position="10"/>
    </location>
</feature>
<reference evidence="2 3" key="1">
    <citation type="journal article" date="2024" name="Commun. Biol.">
        <title>Comparative genomic analysis of thermophilic fungi reveals convergent evolutionary adaptations and gene losses.</title>
        <authorList>
            <person name="Steindorff A.S."/>
            <person name="Aguilar-Pontes M.V."/>
            <person name="Robinson A.J."/>
            <person name="Andreopoulos B."/>
            <person name="LaButti K."/>
            <person name="Kuo A."/>
            <person name="Mondo S."/>
            <person name="Riley R."/>
            <person name="Otillar R."/>
            <person name="Haridas S."/>
            <person name="Lipzen A."/>
            <person name="Grimwood J."/>
            <person name="Schmutz J."/>
            <person name="Clum A."/>
            <person name="Reid I.D."/>
            <person name="Moisan M.C."/>
            <person name="Butler G."/>
            <person name="Nguyen T.T.M."/>
            <person name="Dewar K."/>
            <person name="Conant G."/>
            <person name="Drula E."/>
            <person name="Henrissat B."/>
            <person name="Hansel C."/>
            <person name="Singer S."/>
            <person name="Hutchinson M.I."/>
            <person name="de Vries R.P."/>
            <person name="Natvig D.O."/>
            <person name="Powell A.J."/>
            <person name="Tsang A."/>
            <person name="Grigoriev I.V."/>
        </authorList>
    </citation>
    <scope>NUCLEOTIDE SEQUENCE [LARGE SCALE GENOMIC DNA]</scope>
    <source>
        <strain evidence="2 3">CBS 620.91</strain>
    </source>
</reference>
<evidence type="ECO:0000313" key="3">
    <source>
        <dbReference type="Proteomes" id="UP001583172"/>
    </source>
</evidence>
<proteinExistence type="predicted"/>
<evidence type="ECO:0000256" key="1">
    <source>
        <dbReference type="SAM" id="MobiDB-lite"/>
    </source>
</evidence>
<comment type="caution">
    <text evidence="2">The sequence shown here is derived from an EMBL/GenBank/DDBJ whole genome shotgun (WGS) entry which is preliminary data.</text>
</comment>
<protein>
    <submittedName>
        <fullName evidence="2">Uncharacterized protein</fullName>
    </submittedName>
</protein>
<sequence>METRLDDDARGGINSAPQHVGAPGDQVVGRRLLGDVDGHIGAAEPYDDGLCFMSASVPHCEPSSIGCGEMIWSRLSSQQQGPTLISSPASSPQMHARTHARTFVVGFCASIDLRAISGKDWKAGDPRTGDLHGRGSLEFVCPEAMVDDICSGGGRFLSVKRRCSSWGESAPSPWLFLLLPPLRERKANASRTEEDPCGLDFCCCCCCVVPGIVGDGGCRGSSRAAAPDACMA</sequence>
<organism evidence="2 3">
    <name type="scientific">Humicola insolens</name>
    <name type="common">Soft-rot fungus</name>
    <dbReference type="NCBI Taxonomy" id="85995"/>
    <lineage>
        <taxon>Eukaryota</taxon>
        <taxon>Fungi</taxon>
        <taxon>Dikarya</taxon>
        <taxon>Ascomycota</taxon>
        <taxon>Pezizomycotina</taxon>
        <taxon>Sordariomycetes</taxon>
        <taxon>Sordariomycetidae</taxon>
        <taxon>Sordariales</taxon>
        <taxon>Chaetomiaceae</taxon>
        <taxon>Mycothermus</taxon>
    </lineage>
</organism>
<gene>
    <name evidence="2" type="ORF">VTJ49DRAFT_4750</name>
</gene>
<dbReference type="EMBL" id="JAZGSY010000376">
    <property type="protein sequence ID" value="KAL1836705.1"/>
    <property type="molecule type" value="Genomic_DNA"/>
</dbReference>